<reference evidence="2" key="1">
    <citation type="journal article" date="2023" name="G3 (Bethesda)">
        <title>Whole genome assemblies of Zophobas morio and Tenebrio molitor.</title>
        <authorList>
            <person name="Kaur S."/>
            <person name="Stinson S.A."/>
            <person name="diCenzo G.C."/>
        </authorList>
    </citation>
    <scope>NUCLEOTIDE SEQUENCE</scope>
    <source>
        <strain evidence="2">QUZm001</strain>
    </source>
</reference>
<feature type="chain" id="PRO_5041218845" description="Ricin B lectin domain-containing protein" evidence="1">
    <location>
        <begin position="21"/>
        <end position="158"/>
    </location>
</feature>
<organism evidence="2 3">
    <name type="scientific">Zophobas morio</name>
    <dbReference type="NCBI Taxonomy" id="2755281"/>
    <lineage>
        <taxon>Eukaryota</taxon>
        <taxon>Metazoa</taxon>
        <taxon>Ecdysozoa</taxon>
        <taxon>Arthropoda</taxon>
        <taxon>Hexapoda</taxon>
        <taxon>Insecta</taxon>
        <taxon>Pterygota</taxon>
        <taxon>Neoptera</taxon>
        <taxon>Endopterygota</taxon>
        <taxon>Coleoptera</taxon>
        <taxon>Polyphaga</taxon>
        <taxon>Cucujiformia</taxon>
        <taxon>Tenebrionidae</taxon>
        <taxon>Zophobas</taxon>
    </lineage>
</organism>
<dbReference type="Gene3D" id="2.80.10.50">
    <property type="match status" value="1"/>
</dbReference>
<accession>A0AA38I0K8</accession>
<keyword evidence="1" id="KW-0732">Signal</keyword>
<evidence type="ECO:0000313" key="3">
    <source>
        <dbReference type="Proteomes" id="UP001168821"/>
    </source>
</evidence>
<keyword evidence="3" id="KW-1185">Reference proteome</keyword>
<sequence>MGFTVLSILVASITVVTILGDCGQDELYVIRTASNNGLVLDATDPTLIKLQHFNGFAPQLWKFERGSNVSLFYIVSSYTGNVIDLKKVNNNYFFLFMNERTGSLYQQWVYNLDNGILNIGQGWNMDVYKANFTRNNPVGVYALYNRQINQQFFLEKKN</sequence>
<proteinExistence type="predicted"/>
<evidence type="ECO:0008006" key="4">
    <source>
        <dbReference type="Google" id="ProtNLM"/>
    </source>
</evidence>
<protein>
    <recommendedName>
        <fullName evidence="4">Ricin B lectin domain-containing protein</fullName>
    </recommendedName>
</protein>
<dbReference type="CDD" id="cd00161">
    <property type="entry name" value="beta-trefoil_Ricin-like"/>
    <property type="match status" value="1"/>
</dbReference>
<dbReference type="InterPro" id="IPR035992">
    <property type="entry name" value="Ricin_B-like_lectins"/>
</dbReference>
<feature type="signal peptide" evidence="1">
    <location>
        <begin position="1"/>
        <end position="20"/>
    </location>
</feature>
<comment type="caution">
    <text evidence="2">The sequence shown here is derived from an EMBL/GenBank/DDBJ whole genome shotgun (WGS) entry which is preliminary data.</text>
</comment>
<gene>
    <name evidence="2" type="ORF">Zmor_019849</name>
</gene>
<name>A0AA38I0K8_9CUCU</name>
<evidence type="ECO:0000313" key="2">
    <source>
        <dbReference type="EMBL" id="KAJ3648013.1"/>
    </source>
</evidence>
<dbReference type="SUPFAM" id="SSF50370">
    <property type="entry name" value="Ricin B-like lectins"/>
    <property type="match status" value="1"/>
</dbReference>
<dbReference type="AlphaFoldDB" id="A0AA38I0K8"/>
<dbReference type="EMBL" id="JALNTZ010000006">
    <property type="protein sequence ID" value="KAJ3648013.1"/>
    <property type="molecule type" value="Genomic_DNA"/>
</dbReference>
<evidence type="ECO:0000256" key="1">
    <source>
        <dbReference type="SAM" id="SignalP"/>
    </source>
</evidence>
<dbReference type="Proteomes" id="UP001168821">
    <property type="component" value="Unassembled WGS sequence"/>
</dbReference>